<evidence type="ECO:0000313" key="2">
    <source>
        <dbReference type="Proteomes" id="UP001165063"/>
    </source>
</evidence>
<name>A0A9W6Z5B3_AMBMO</name>
<reference evidence="1" key="1">
    <citation type="submission" date="2023-04" db="EMBL/GenBank/DDBJ databases">
        <title>Ambrosiozyma monospora NBRC 1965.</title>
        <authorList>
            <person name="Ichikawa N."/>
            <person name="Sato H."/>
            <person name="Tonouchi N."/>
        </authorList>
    </citation>
    <scope>NUCLEOTIDE SEQUENCE</scope>
    <source>
        <strain evidence="1">NBRC 1965</strain>
    </source>
</reference>
<accession>A0A9W6Z5B3</accession>
<organism evidence="1 2">
    <name type="scientific">Ambrosiozyma monospora</name>
    <name type="common">Yeast</name>
    <name type="synonym">Endomycopsis monosporus</name>
    <dbReference type="NCBI Taxonomy" id="43982"/>
    <lineage>
        <taxon>Eukaryota</taxon>
        <taxon>Fungi</taxon>
        <taxon>Dikarya</taxon>
        <taxon>Ascomycota</taxon>
        <taxon>Saccharomycotina</taxon>
        <taxon>Pichiomycetes</taxon>
        <taxon>Pichiales</taxon>
        <taxon>Pichiaceae</taxon>
        <taxon>Ambrosiozyma</taxon>
    </lineage>
</organism>
<evidence type="ECO:0000313" key="1">
    <source>
        <dbReference type="EMBL" id="GMG54832.1"/>
    </source>
</evidence>
<sequence>MDPAKPVDTYSWLKNKHDVKFYSVIKELPTDNQYQIFCNLFRSTHKNVELLEFIDPIWSEKTHTKSSSDSHMRHLIGLLFQRTIIKCNDYYFSFCDATDSIDNTTSLVKYFETDPPDSLKLFIWLYDMLQISSERKELLSSYVRLATEIKCYNDPGVMQYLINEDSSHKVTEMLFFEPENSSLFKKFTNIKSLNLHLYQFQPSHVKILRELMENVKLLQSHNSLQKVTIVLPKIVENPIFKELNEFFNNTNVLLYMDITSDYVFDQSSSRISDMPLFSFIREIAFHDVPFEQLSLLEDALNKCSCLQILFVACTSEPSSKNNKWKLHSDTVQELSIHGVLFDFSGCPNVKKVKFNKYYSDVLEGLQNSQVKVLSIFNVKVFWYNDNTTLETLKIPPSVRRLLLVAEYRTVIPRYKQKPYTITLPTLMEKLEIIELPVLVPNIQKVEWLETFHITNCAFKYLRSIVNHLPLSVMEIKATRIKVSRTYELSEEKASLSRFPNLKCLLFTGKGFGYQQIDFPISVESASIELK</sequence>
<protein>
    <submittedName>
        <fullName evidence="1">Unnamed protein product</fullName>
    </submittedName>
</protein>
<keyword evidence="2" id="KW-1185">Reference proteome</keyword>
<dbReference type="AlphaFoldDB" id="A0A9W6Z5B3"/>
<comment type="caution">
    <text evidence="1">The sequence shown here is derived from an EMBL/GenBank/DDBJ whole genome shotgun (WGS) entry which is preliminary data.</text>
</comment>
<gene>
    <name evidence="1" type="ORF">Amon01_000748400</name>
</gene>
<dbReference type="SUPFAM" id="SSF52047">
    <property type="entry name" value="RNI-like"/>
    <property type="match status" value="1"/>
</dbReference>
<dbReference type="EMBL" id="BSXU01005591">
    <property type="protein sequence ID" value="GMG54832.1"/>
    <property type="molecule type" value="Genomic_DNA"/>
</dbReference>
<dbReference type="Proteomes" id="UP001165063">
    <property type="component" value="Unassembled WGS sequence"/>
</dbReference>
<proteinExistence type="predicted"/>